<evidence type="ECO:0000313" key="1">
    <source>
        <dbReference type="EMBL" id="KAH7936898.1"/>
    </source>
</evidence>
<dbReference type="EMBL" id="CM023477">
    <property type="protein sequence ID" value="KAH7936898.1"/>
    <property type="molecule type" value="Genomic_DNA"/>
</dbReference>
<sequence length="354" mass="39157">MPRGLAAVLTVLWVATRSRGSDLVFLYPTITFPRNITMGLGTFVNFRCELNVSEGSANEMFWLQGGARIPNDSRRHSRLEVPSEGRYISYLEVRDLRDVDAGRYTCDARARLNNLNLVRVIPDSVYLSVAVIASSFGMAGTRPVQLSVDAVYQTAARPVSAFFATAVTDVELRYSADDSTVTEMDSDNKSFTPVEWRRLKRKFHRTSTAESHATGMAQPPSQQLSAQLPQRLQPQNDKTPPAAAPRVTKVVRKDAGILSTSSDVEWPALSSKVVKPTRPRFYAVPADNMDKPESHQWYLKDKNAPWTGNASNRAWFASSAAAVTKSNKTVTIELKGPPDSKSRFLGARASLLFT</sequence>
<comment type="caution">
    <text evidence="1">The sequence shown here is derived from an EMBL/GenBank/DDBJ whole genome shotgun (WGS) entry which is preliminary data.</text>
</comment>
<protein>
    <submittedName>
        <fullName evidence="1">Uncharacterized protein</fullName>
    </submittedName>
</protein>
<organism evidence="1 2">
    <name type="scientific">Dermacentor silvarum</name>
    <name type="common">Tick</name>
    <dbReference type="NCBI Taxonomy" id="543639"/>
    <lineage>
        <taxon>Eukaryota</taxon>
        <taxon>Metazoa</taxon>
        <taxon>Ecdysozoa</taxon>
        <taxon>Arthropoda</taxon>
        <taxon>Chelicerata</taxon>
        <taxon>Arachnida</taxon>
        <taxon>Acari</taxon>
        <taxon>Parasitiformes</taxon>
        <taxon>Ixodida</taxon>
        <taxon>Ixodoidea</taxon>
        <taxon>Ixodidae</taxon>
        <taxon>Rhipicephalinae</taxon>
        <taxon>Dermacentor</taxon>
    </lineage>
</organism>
<gene>
    <name evidence="1" type="ORF">HPB49_006227</name>
</gene>
<proteinExistence type="predicted"/>
<evidence type="ECO:0000313" key="2">
    <source>
        <dbReference type="Proteomes" id="UP000821865"/>
    </source>
</evidence>
<dbReference type="Proteomes" id="UP000821865">
    <property type="component" value="Chromosome 8"/>
</dbReference>
<accession>A0ACB8C7J1</accession>
<reference evidence="1" key="1">
    <citation type="submission" date="2020-05" db="EMBL/GenBank/DDBJ databases">
        <title>Large-scale comparative analyses of tick genomes elucidate their genetic diversity and vector capacities.</title>
        <authorList>
            <person name="Jia N."/>
            <person name="Wang J."/>
            <person name="Shi W."/>
            <person name="Du L."/>
            <person name="Sun Y."/>
            <person name="Zhan W."/>
            <person name="Jiang J."/>
            <person name="Wang Q."/>
            <person name="Zhang B."/>
            <person name="Ji P."/>
            <person name="Sakyi L.B."/>
            <person name="Cui X."/>
            <person name="Yuan T."/>
            <person name="Jiang B."/>
            <person name="Yang W."/>
            <person name="Lam T.T.-Y."/>
            <person name="Chang Q."/>
            <person name="Ding S."/>
            <person name="Wang X."/>
            <person name="Zhu J."/>
            <person name="Ruan X."/>
            <person name="Zhao L."/>
            <person name="Wei J."/>
            <person name="Que T."/>
            <person name="Du C."/>
            <person name="Cheng J."/>
            <person name="Dai P."/>
            <person name="Han X."/>
            <person name="Huang E."/>
            <person name="Gao Y."/>
            <person name="Liu J."/>
            <person name="Shao H."/>
            <person name="Ye R."/>
            <person name="Li L."/>
            <person name="Wei W."/>
            <person name="Wang X."/>
            <person name="Wang C."/>
            <person name="Yang T."/>
            <person name="Huo Q."/>
            <person name="Li W."/>
            <person name="Guo W."/>
            <person name="Chen H."/>
            <person name="Zhou L."/>
            <person name="Ni X."/>
            <person name="Tian J."/>
            <person name="Zhou Y."/>
            <person name="Sheng Y."/>
            <person name="Liu T."/>
            <person name="Pan Y."/>
            <person name="Xia L."/>
            <person name="Li J."/>
            <person name="Zhao F."/>
            <person name="Cao W."/>
        </authorList>
    </citation>
    <scope>NUCLEOTIDE SEQUENCE</scope>
    <source>
        <strain evidence="1">Dsil-2018</strain>
    </source>
</reference>
<name>A0ACB8C7J1_DERSI</name>
<keyword evidence="2" id="KW-1185">Reference proteome</keyword>